<dbReference type="PANTHER" id="PTHR11527">
    <property type="entry name" value="HEAT-SHOCK PROTEIN 20 FAMILY MEMBER"/>
    <property type="match status" value="1"/>
</dbReference>
<dbReference type="Proteomes" id="UP000199136">
    <property type="component" value="Unassembled WGS sequence"/>
</dbReference>
<dbReference type="EMBL" id="FOXW01000005">
    <property type="protein sequence ID" value="SFQ33085.1"/>
    <property type="molecule type" value="Genomic_DNA"/>
</dbReference>
<protein>
    <submittedName>
        <fullName evidence="4">HSP20 family protein</fullName>
    </submittedName>
</protein>
<evidence type="ECO:0000259" key="3">
    <source>
        <dbReference type="PROSITE" id="PS01031"/>
    </source>
</evidence>
<dbReference type="Pfam" id="PF00011">
    <property type="entry name" value="HSP20"/>
    <property type="match status" value="1"/>
</dbReference>
<gene>
    <name evidence="4" type="ORF">SAMN04488506_1489</name>
</gene>
<evidence type="ECO:0000256" key="2">
    <source>
        <dbReference type="RuleBase" id="RU003616"/>
    </source>
</evidence>
<dbReference type="SUPFAM" id="SSF49764">
    <property type="entry name" value="HSP20-like chaperones"/>
    <property type="match status" value="1"/>
</dbReference>
<dbReference type="Gene3D" id="2.60.40.790">
    <property type="match status" value="1"/>
</dbReference>
<dbReference type="CDD" id="cd06471">
    <property type="entry name" value="ACD_LpsHSP_like"/>
    <property type="match status" value="1"/>
</dbReference>
<dbReference type="STRING" id="82801.SAMN04488506_1489"/>
<accession>A0A1I5XM96</accession>
<organism evidence="4 5">
    <name type="scientific">Desemzia incerta</name>
    <dbReference type="NCBI Taxonomy" id="82801"/>
    <lineage>
        <taxon>Bacteria</taxon>
        <taxon>Bacillati</taxon>
        <taxon>Bacillota</taxon>
        <taxon>Bacilli</taxon>
        <taxon>Lactobacillales</taxon>
        <taxon>Carnobacteriaceae</taxon>
        <taxon>Desemzia</taxon>
    </lineage>
</organism>
<reference evidence="4 5" key="1">
    <citation type="submission" date="2016-10" db="EMBL/GenBank/DDBJ databases">
        <authorList>
            <person name="de Groot N.N."/>
        </authorList>
    </citation>
    <scope>NUCLEOTIDE SEQUENCE [LARGE SCALE GENOMIC DNA]</scope>
    <source>
        <strain evidence="4 5">DSM 20581</strain>
    </source>
</reference>
<feature type="domain" description="SHSP" evidence="3">
    <location>
        <begin position="26"/>
        <end position="139"/>
    </location>
</feature>
<evidence type="ECO:0000256" key="1">
    <source>
        <dbReference type="PROSITE-ProRule" id="PRU00285"/>
    </source>
</evidence>
<dbReference type="AlphaFoldDB" id="A0A1I5XM96"/>
<comment type="similarity">
    <text evidence="1 2">Belongs to the small heat shock protein (HSP20) family.</text>
</comment>
<dbReference type="OrthoDB" id="9811615at2"/>
<name>A0A1I5XM96_9LACT</name>
<sequence length="139" mass="16198">MNSLFPSRRDFMNLNRNFFGDSFDNLFSAASSFDVDIKETDTEYTLEADMPGLTKEDIQLDYQDNVLSIGSHREEGKDETDKEGNYIRRERSVRSYKRQFILRNVDESNITAKFDNGVLTVQLPKKEMKQEPGKKIEIQ</sequence>
<evidence type="ECO:0000313" key="5">
    <source>
        <dbReference type="Proteomes" id="UP000199136"/>
    </source>
</evidence>
<dbReference type="PROSITE" id="PS01031">
    <property type="entry name" value="SHSP"/>
    <property type="match status" value="1"/>
</dbReference>
<dbReference type="InterPro" id="IPR008978">
    <property type="entry name" value="HSP20-like_chaperone"/>
</dbReference>
<keyword evidence="5" id="KW-1185">Reference proteome</keyword>
<proteinExistence type="inferred from homology"/>
<dbReference type="InterPro" id="IPR031107">
    <property type="entry name" value="Small_HSP"/>
</dbReference>
<evidence type="ECO:0000313" key="4">
    <source>
        <dbReference type="EMBL" id="SFQ33085.1"/>
    </source>
</evidence>
<dbReference type="RefSeq" id="WP_092480530.1">
    <property type="nucleotide sequence ID" value="NZ_FOXW01000005.1"/>
</dbReference>
<dbReference type="InterPro" id="IPR002068">
    <property type="entry name" value="A-crystallin/Hsp20_dom"/>
</dbReference>